<dbReference type="Gene3D" id="3.40.50.300">
    <property type="entry name" value="P-loop containing nucleotide triphosphate hydrolases"/>
    <property type="match status" value="1"/>
</dbReference>
<reference evidence="1" key="1">
    <citation type="submission" date="2018-06" db="EMBL/GenBank/DDBJ databases">
        <authorList>
            <person name="Zhirakovskaya E."/>
        </authorList>
    </citation>
    <scope>NUCLEOTIDE SEQUENCE</scope>
</reference>
<feature type="non-terminal residue" evidence="1">
    <location>
        <position position="1"/>
    </location>
</feature>
<gene>
    <name evidence="1" type="ORF">MNBD_DELTA04-603</name>
</gene>
<dbReference type="InterPro" id="IPR027417">
    <property type="entry name" value="P-loop_NTPase"/>
</dbReference>
<dbReference type="AlphaFoldDB" id="A0A3B0VSD8"/>
<accession>A0A3B0VSD8</accession>
<dbReference type="EMBL" id="UOEY01000122">
    <property type="protein sequence ID" value="VAW41377.1"/>
    <property type="molecule type" value="Genomic_DNA"/>
</dbReference>
<name>A0A3B0VSD8_9ZZZZ</name>
<sequence length="35" mass="3849">RALESTTGTMLTLRQDGLQKVLAGLTTLEEVFRVT</sequence>
<proteinExistence type="predicted"/>
<organism evidence="1">
    <name type="scientific">hydrothermal vent metagenome</name>
    <dbReference type="NCBI Taxonomy" id="652676"/>
    <lineage>
        <taxon>unclassified sequences</taxon>
        <taxon>metagenomes</taxon>
        <taxon>ecological metagenomes</taxon>
    </lineage>
</organism>
<evidence type="ECO:0000313" key="1">
    <source>
        <dbReference type="EMBL" id="VAW41377.1"/>
    </source>
</evidence>
<protein>
    <submittedName>
        <fullName evidence="1">Uncharacterized protein</fullName>
    </submittedName>
</protein>